<dbReference type="InterPro" id="IPR041489">
    <property type="entry name" value="PDZ_6"/>
</dbReference>
<dbReference type="AlphaFoldDB" id="A0AAW3JV17"/>
<feature type="transmembrane region" description="Helical" evidence="1">
    <location>
        <begin position="7"/>
        <end position="28"/>
    </location>
</feature>
<dbReference type="InterPro" id="IPR014219">
    <property type="entry name" value="SpoIVB"/>
</dbReference>
<gene>
    <name evidence="3" type="ORF">APZ18_02080</name>
</gene>
<dbReference type="InterPro" id="IPR008763">
    <property type="entry name" value="Peptidase_S55"/>
</dbReference>
<dbReference type="NCBIfam" id="TIGR02860">
    <property type="entry name" value="spore_IV_B"/>
    <property type="match status" value="1"/>
</dbReference>
<keyword evidence="1" id="KW-0812">Transmembrane</keyword>
<evidence type="ECO:0000259" key="2">
    <source>
        <dbReference type="PROSITE" id="PS51494"/>
    </source>
</evidence>
<dbReference type="RefSeq" id="WP_022015104.1">
    <property type="nucleotide sequence ID" value="NZ_DBGBRS010000108.1"/>
</dbReference>
<organism evidence="3 4">
    <name type="scientific">Butyribacter intestini</name>
    <dbReference type="NCBI Taxonomy" id="1703332"/>
    <lineage>
        <taxon>Bacteria</taxon>
        <taxon>Bacillati</taxon>
        <taxon>Bacillota</taxon>
        <taxon>Clostridia</taxon>
        <taxon>Lachnospirales</taxon>
        <taxon>Lachnospiraceae</taxon>
        <taxon>Butyribacter</taxon>
    </lineage>
</organism>
<reference evidence="3 4" key="1">
    <citation type="submission" date="2015-10" db="EMBL/GenBank/DDBJ databases">
        <title>Butyribacter intestini gen. nov., sp. nov., a butyric acid-producing bacterium of the family Lachnospiraceae isolated from the human faeces.</title>
        <authorList>
            <person name="Zou Y."/>
            <person name="Xue W."/>
            <person name="Luo G."/>
            <person name="Lv M."/>
        </authorList>
    </citation>
    <scope>NUCLEOTIDE SEQUENCE [LARGE SCALE GENOMIC DNA]</scope>
    <source>
        <strain evidence="3 4">TF01-11</strain>
    </source>
</reference>
<feature type="domain" description="Peptidase S55" evidence="2">
    <location>
        <begin position="192"/>
        <end position="416"/>
    </location>
</feature>
<dbReference type="Gene3D" id="2.30.42.10">
    <property type="match status" value="1"/>
</dbReference>
<protein>
    <recommendedName>
        <fullName evidence="2">Peptidase S55 domain-containing protein</fullName>
    </recommendedName>
</protein>
<sequence>MQKKKYYQLFLIGALVLDIVVSVLYYIWYLDRKIPTDINIVANSEQSFDFNLPVKCENTSNTCIKVMSNPGTDGMMRVTAGKSYGSCKAELKLFGIIHYKNIKFNVVKEQKLMPSGRAVGIYVNARGVMVLGTANVRGKDGVEYSPAKNILQTGDYIYQVDGKKVSSIDDIESILQNKDKASIRMKIRRGNENIFVKMKCIEADDGKFKIGTWLREDTEGIGTITYVTKDNMYAALGHGIADADTGLLVDISAGGLYKADVSTVIPSKKGSPGQISGSVELSDRCRLGSIISNTNSGIKGKITAGETAYIYQKKTALPIALKQEIKKGKAYILCQLDKVTDKYEVEVCSVYQNSKENKDMVIKVTDERLLNKTGGIVQGMSGSPIIQNGKIIGAVTHVFVNDPVKGYGIFIERMLS</sequence>
<dbReference type="SUPFAM" id="SSF50156">
    <property type="entry name" value="PDZ domain-like"/>
    <property type="match status" value="1"/>
</dbReference>
<keyword evidence="1" id="KW-0472">Membrane</keyword>
<proteinExistence type="predicted"/>
<dbReference type="Pfam" id="PF17820">
    <property type="entry name" value="PDZ_6"/>
    <property type="match status" value="1"/>
</dbReference>
<dbReference type="Pfam" id="PF05580">
    <property type="entry name" value="Peptidase_S55"/>
    <property type="match status" value="1"/>
</dbReference>
<keyword evidence="1" id="KW-1133">Transmembrane helix</keyword>
<dbReference type="PROSITE" id="PS51494">
    <property type="entry name" value="SPOIVB"/>
    <property type="match status" value="1"/>
</dbReference>
<accession>A0AAW3JV17</accession>
<evidence type="ECO:0000256" key="1">
    <source>
        <dbReference type="SAM" id="Phobius"/>
    </source>
</evidence>
<name>A0AAW3JV17_9FIRM</name>
<comment type="caution">
    <text evidence="3">The sequence shown here is derived from an EMBL/GenBank/DDBJ whole genome shotgun (WGS) entry which is preliminary data.</text>
</comment>
<evidence type="ECO:0000313" key="3">
    <source>
        <dbReference type="EMBL" id="KQC86005.1"/>
    </source>
</evidence>
<dbReference type="InterPro" id="IPR036034">
    <property type="entry name" value="PDZ_sf"/>
</dbReference>
<dbReference type="Proteomes" id="UP000050833">
    <property type="component" value="Unassembled WGS sequence"/>
</dbReference>
<keyword evidence="4" id="KW-1185">Reference proteome</keyword>
<evidence type="ECO:0000313" key="4">
    <source>
        <dbReference type="Proteomes" id="UP000050833"/>
    </source>
</evidence>
<dbReference type="EMBL" id="LLKB01000001">
    <property type="protein sequence ID" value="KQC86005.1"/>
    <property type="molecule type" value="Genomic_DNA"/>
</dbReference>